<accession>A0A0E9Q060</accession>
<proteinExistence type="predicted"/>
<dbReference type="EMBL" id="GBXM01098685">
    <property type="protein sequence ID" value="JAH09892.1"/>
    <property type="molecule type" value="Transcribed_RNA"/>
</dbReference>
<feature type="transmembrane region" description="Helical" evidence="1">
    <location>
        <begin position="12"/>
        <end position="32"/>
    </location>
</feature>
<keyword evidence="1" id="KW-1133">Transmembrane helix</keyword>
<sequence length="33" mass="4078">MFKMYHPVGERKFNSTCAFWQMLCFSTLFIFYC</sequence>
<keyword evidence="1" id="KW-0812">Transmembrane</keyword>
<dbReference type="AlphaFoldDB" id="A0A0E9Q060"/>
<protein>
    <submittedName>
        <fullName evidence="2">Uncharacterized protein</fullName>
    </submittedName>
</protein>
<reference evidence="2" key="1">
    <citation type="submission" date="2014-11" db="EMBL/GenBank/DDBJ databases">
        <authorList>
            <person name="Amaro Gonzalez C."/>
        </authorList>
    </citation>
    <scope>NUCLEOTIDE SEQUENCE</scope>
</reference>
<evidence type="ECO:0000256" key="1">
    <source>
        <dbReference type="SAM" id="Phobius"/>
    </source>
</evidence>
<organism evidence="2">
    <name type="scientific">Anguilla anguilla</name>
    <name type="common">European freshwater eel</name>
    <name type="synonym">Muraena anguilla</name>
    <dbReference type="NCBI Taxonomy" id="7936"/>
    <lineage>
        <taxon>Eukaryota</taxon>
        <taxon>Metazoa</taxon>
        <taxon>Chordata</taxon>
        <taxon>Craniata</taxon>
        <taxon>Vertebrata</taxon>
        <taxon>Euteleostomi</taxon>
        <taxon>Actinopterygii</taxon>
        <taxon>Neopterygii</taxon>
        <taxon>Teleostei</taxon>
        <taxon>Anguilliformes</taxon>
        <taxon>Anguillidae</taxon>
        <taxon>Anguilla</taxon>
    </lineage>
</organism>
<keyword evidence="1" id="KW-0472">Membrane</keyword>
<name>A0A0E9Q060_ANGAN</name>
<reference evidence="2" key="2">
    <citation type="journal article" date="2015" name="Fish Shellfish Immunol.">
        <title>Early steps in the European eel (Anguilla anguilla)-Vibrio vulnificus interaction in the gills: Role of the RtxA13 toxin.</title>
        <authorList>
            <person name="Callol A."/>
            <person name="Pajuelo D."/>
            <person name="Ebbesson L."/>
            <person name="Teles M."/>
            <person name="MacKenzie S."/>
            <person name="Amaro C."/>
        </authorList>
    </citation>
    <scope>NUCLEOTIDE SEQUENCE</scope>
</reference>
<evidence type="ECO:0000313" key="2">
    <source>
        <dbReference type="EMBL" id="JAH09892.1"/>
    </source>
</evidence>